<dbReference type="Proteomes" id="UP001595748">
    <property type="component" value="Unassembled WGS sequence"/>
</dbReference>
<proteinExistence type="predicted"/>
<keyword evidence="3" id="KW-1185">Reference proteome</keyword>
<evidence type="ECO:0000313" key="3">
    <source>
        <dbReference type="Proteomes" id="UP001595748"/>
    </source>
</evidence>
<name>A0ABV8AEF1_9DEIO</name>
<evidence type="ECO:0000256" key="1">
    <source>
        <dbReference type="SAM" id="Phobius"/>
    </source>
</evidence>
<accession>A0ABV8AEF1</accession>
<feature type="transmembrane region" description="Helical" evidence="1">
    <location>
        <begin position="153"/>
        <end position="176"/>
    </location>
</feature>
<keyword evidence="1" id="KW-0472">Membrane</keyword>
<feature type="transmembrane region" description="Helical" evidence="1">
    <location>
        <begin position="12"/>
        <end position="35"/>
    </location>
</feature>
<sequence>MNRSILDKLISYVGLALAAVLLIAGILMTTASGFIKGQVHDQLASQRITMPSGPALDALGNAEDKAALEPYAGQMMSNGDQAKAFADNYILNHMNKSSGGKTYEEVSGEFMRLPDKTTEEARQMGELRQSLFMGNTLRGMLLNAYAFGTMGKIAGTAAIVAYVGAAILALLAFLGFRHSRQTT</sequence>
<evidence type="ECO:0000313" key="2">
    <source>
        <dbReference type="EMBL" id="MFC3862976.1"/>
    </source>
</evidence>
<dbReference type="RefSeq" id="WP_380080913.1">
    <property type="nucleotide sequence ID" value="NZ_JBHRZF010000219.1"/>
</dbReference>
<protein>
    <submittedName>
        <fullName evidence="2">Uncharacterized protein</fullName>
    </submittedName>
</protein>
<comment type="caution">
    <text evidence="2">The sequence shown here is derived from an EMBL/GenBank/DDBJ whole genome shotgun (WGS) entry which is preliminary data.</text>
</comment>
<organism evidence="2 3">
    <name type="scientific">Deinococcus antarcticus</name>
    <dbReference type="NCBI Taxonomy" id="1298767"/>
    <lineage>
        <taxon>Bacteria</taxon>
        <taxon>Thermotogati</taxon>
        <taxon>Deinococcota</taxon>
        <taxon>Deinococci</taxon>
        <taxon>Deinococcales</taxon>
        <taxon>Deinococcaceae</taxon>
        <taxon>Deinococcus</taxon>
    </lineage>
</organism>
<keyword evidence="1" id="KW-0812">Transmembrane</keyword>
<gene>
    <name evidence="2" type="ORF">ACFOPQ_19620</name>
</gene>
<dbReference type="EMBL" id="JBHRZF010000219">
    <property type="protein sequence ID" value="MFC3862976.1"/>
    <property type="molecule type" value="Genomic_DNA"/>
</dbReference>
<reference evidence="3" key="1">
    <citation type="journal article" date="2019" name="Int. J. Syst. Evol. Microbiol.">
        <title>The Global Catalogue of Microorganisms (GCM) 10K type strain sequencing project: providing services to taxonomists for standard genome sequencing and annotation.</title>
        <authorList>
            <consortium name="The Broad Institute Genomics Platform"/>
            <consortium name="The Broad Institute Genome Sequencing Center for Infectious Disease"/>
            <person name="Wu L."/>
            <person name="Ma J."/>
        </authorList>
    </citation>
    <scope>NUCLEOTIDE SEQUENCE [LARGE SCALE GENOMIC DNA]</scope>
    <source>
        <strain evidence="3">CCTCC AB 2013263</strain>
    </source>
</reference>
<keyword evidence="1" id="KW-1133">Transmembrane helix</keyword>